<name>A0A8J3GCN7_9BACT</name>
<dbReference type="GO" id="GO:0016788">
    <property type="term" value="F:hydrolase activity, acting on ester bonds"/>
    <property type="evidence" value="ECO:0007669"/>
    <property type="project" value="UniProtKB-ARBA"/>
</dbReference>
<evidence type="ECO:0000313" key="2">
    <source>
        <dbReference type="EMBL" id="GHB85820.1"/>
    </source>
</evidence>
<protein>
    <recommendedName>
        <fullName evidence="4">SGNH hydrolase-type esterase domain-containing protein</fullName>
    </recommendedName>
</protein>
<evidence type="ECO:0000256" key="1">
    <source>
        <dbReference type="SAM" id="Phobius"/>
    </source>
</evidence>
<keyword evidence="1" id="KW-0472">Membrane</keyword>
<keyword evidence="1" id="KW-1133">Transmembrane helix</keyword>
<feature type="transmembrane region" description="Helical" evidence="1">
    <location>
        <begin position="7"/>
        <end position="25"/>
    </location>
</feature>
<evidence type="ECO:0008006" key="4">
    <source>
        <dbReference type="Google" id="ProtNLM"/>
    </source>
</evidence>
<gene>
    <name evidence="2" type="ORF">GCM10007390_46660</name>
</gene>
<feature type="transmembrane region" description="Helical" evidence="1">
    <location>
        <begin position="45"/>
        <end position="62"/>
    </location>
</feature>
<reference evidence="2 3" key="1">
    <citation type="journal article" date="2014" name="Int. J. Syst. Evol. Microbiol.">
        <title>Complete genome sequence of Corynebacterium casei LMG S-19264T (=DSM 44701T), isolated from a smear-ripened cheese.</title>
        <authorList>
            <consortium name="US DOE Joint Genome Institute (JGI-PGF)"/>
            <person name="Walter F."/>
            <person name="Albersmeier A."/>
            <person name="Kalinowski J."/>
            <person name="Ruckert C."/>
        </authorList>
    </citation>
    <scope>NUCLEOTIDE SEQUENCE [LARGE SCALE GENOMIC DNA]</scope>
    <source>
        <strain evidence="2 3">KCTC 12866</strain>
    </source>
</reference>
<proteinExistence type="predicted"/>
<dbReference type="RefSeq" id="WP_189568051.1">
    <property type="nucleotide sequence ID" value="NZ_BMXF01000006.1"/>
</dbReference>
<keyword evidence="1" id="KW-0812">Transmembrane</keyword>
<keyword evidence="3" id="KW-1185">Reference proteome</keyword>
<feature type="transmembrane region" description="Helical" evidence="1">
    <location>
        <begin position="74"/>
        <end position="98"/>
    </location>
</feature>
<organism evidence="2 3">
    <name type="scientific">Persicitalea jodogahamensis</name>
    <dbReference type="NCBI Taxonomy" id="402147"/>
    <lineage>
        <taxon>Bacteria</taxon>
        <taxon>Pseudomonadati</taxon>
        <taxon>Bacteroidota</taxon>
        <taxon>Cytophagia</taxon>
        <taxon>Cytophagales</taxon>
        <taxon>Spirosomataceae</taxon>
        <taxon>Persicitalea</taxon>
    </lineage>
</organism>
<dbReference type="Proteomes" id="UP000598271">
    <property type="component" value="Unassembled WGS sequence"/>
</dbReference>
<comment type="caution">
    <text evidence="2">The sequence shown here is derived from an EMBL/GenBank/DDBJ whole genome shotgun (WGS) entry which is preliminary data.</text>
</comment>
<dbReference type="EMBL" id="BMXF01000006">
    <property type="protein sequence ID" value="GHB85820.1"/>
    <property type="molecule type" value="Genomic_DNA"/>
</dbReference>
<dbReference type="SUPFAM" id="SSF52266">
    <property type="entry name" value="SGNH hydrolase"/>
    <property type="match status" value="1"/>
</dbReference>
<evidence type="ECO:0000313" key="3">
    <source>
        <dbReference type="Proteomes" id="UP000598271"/>
    </source>
</evidence>
<sequence length="469" mass="52657">MKKVMKFWATLAGSLIVIWALFRGYDAQFGNDDALVGDINLDTLLKYLLVGVGLLAAATLGTRSRHGWLANGSASVCGLLLFWVLAETICFGLINLGLTDAPPPFHSRVRLNKNWVSYEKQFWGDISPEFGRWRLPNSSIRVPICNGDSVLLTSNSYGMRDAERQLASPGSTVRAVLLGDSFMEGYMVDAPLRYSNLLETKTGREHLNFGINGTSPINYYLTYKYLARQFEHEVVIVALLPANDFEDYSEAAKTGLLRYPIYRPYWEGNLPDLNLKYSLKNIDQSVAAPVNRQRPAQVQESVDSVFHSMPWGKRIAAELTLNSYAYAYAMNWVRKSANSHLEPMNSFASKSFVSRWAAFGHSLEELLKATQGKKVILLGMPVLSDVYAYEKVPEDDFSPKIQTLCHKYGATYINILPIVHRLGPKEWSSFYIPCDGHFSAKGEKLVANIILNDPVYREAMGLENAEECF</sequence>
<dbReference type="AlphaFoldDB" id="A0A8J3GCN7"/>
<accession>A0A8J3GCN7</accession>
<dbReference type="Gene3D" id="3.40.50.1110">
    <property type="entry name" value="SGNH hydrolase"/>
    <property type="match status" value="1"/>
</dbReference>
<dbReference type="InterPro" id="IPR036514">
    <property type="entry name" value="SGNH_hydro_sf"/>
</dbReference>